<feature type="transmembrane region" description="Helical" evidence="5">
    <location>
        <begin position="321"/>
        <end position="346"/>
    </location>
</feature>
<evidence type="ECO:0000259" key="6">
    <source>
        <dbReference type="PROSITE" id="PS50850"/>
    </source>
</evidence>
<feature type="transmembrane region" description="Helical" evidence="5">
    <location>
        <begin position="197"/>
        <end position="221"/>
    </location>
</feature>
<dbReference type="PANTHER" id="PTHR11328">
    <property type="entry name" value="MAJOR FACILITATOR SUPERFAMILY DOMAIN-CONTAINING PROTEIN"/>
    <property type="match status" value="1"/>
</dbReference>
<dbReference type="GO" id="GO:0005886">
    <property type="term" value="C:plasma membrane"/>
    <property type="evidence" value="ECO:0007669"/>
    <property type="project" value="TreeGrafter"/>
</dbReference>
<evidence type="ECO:0000256" key="1">
    <source>
        <dbReference type="ARBA" id="ARBA00009617"/>
    </source>
</evidence>
<evidence type="ECO:0000256" key="4">
    <source>
        <dbReference type="ARBA" id="ARBA00023136"/>
    </source>
</evidence>
<evidence type="ECO:0000313" key="8">
    <source>
        <dbReference type="Proteomes" id="UP000198767"/>
    </source>
</evidence>
<name>A0A1G5R4Q9_9RHOB</name>
<dbReference type="Pfam" id="PF13347">
    <property type="entry name" value="MFS_2"/>
    <property type="match status" value="1"/>
</dbReference>
<keyword evidence="8" id="KW-1185">Reference proteome</keyword>
<feature type="transmembrane region" description="Helical" evidence="5">
    <location>
        <begin position="261"/>
        <end position="279"/>
    </location>
</feature>
<feature type="transmembrane region" description="Helical" evidence="5">
    <location>
        <begin position="156"/>
        <end position="176"/>
    </location>
</feature>
<dbReference type="GO" id="GO:0015293">
    <property type="term" value="F:symporter activity"/>
    <property type="evidence" value="ECO:0007669"/>
    <property type="project" value="InterPro"/>
</dbReference>
<evidence type="ECO:0000256" key="3">
    <source>
        <dbReference type="ARBA" id="ARBA00022989"/>
    </source>
</evidence>
<dbReference type="PROSITE" id="PS50850">
    <property type="entry name" value="MFS"/>
    <property type="match status" value="1"/>
</dbReference>
<accession>A0A1G5R4Q9</accession>
<feature type="transmembrane region" description="Helical" evidence="5">
    <location>
        <begin position="59"/>
        <end position="79"/>
    </location>
</feature>
<comment type="similarity">
    <text evidence="1">Belongs to the sodium:galactoside symporter (TC 2.A.2) family.</text>
</comment>
<keyword evidence="4 5" id="KW-0472">Membrane</keyword>
<protein>
    <submittedName>
        <fullName evidence="7">Na+/melibiose symporter</fullName>
    </submittedName>
</protein>
<feature type="domain" description="Major facilitator superfamily (MFS) profile" evidence="6">
    <location>
        <begin position="195"/>
        <end position="394"/>
    </location>
</feature>
<dbReference type="InterPro" id="IPR039672">
    <property type="entry name" value="MFS_2"/>
</dbReference>
<dbReference type="PANTHER" id="PTHR11328:SF24">
    <property type="entry name" value="MAJOR FACILITATOR SUPERFAMILY (MFS) PROFILE DOMAIN-CONTAINING PROTEIN"/>
    <property type="match status" value="1"/>
</dbReference>
<feature type="transmembrane region" description="Helical" evidence="5">
    <location>
        <begin position="85"/>
        <end position="105"/>
    </location>
</feature>
<evidence type="ECO:0000256" key="2">
    <source>
        <dbReference type="ARBA" id="ARBA00022692"/>
    </source>
</evidence>
<feature type="transmembrane region" description="Helical" evidence="5">
    <location>
        <begin position="125"/>
        <end position="144"/>
    </location>
</feature>
<feature type="transmembrane region" description="Helical" evidence="5">
    <location>
        <begin position="16"/>
        <end position="38"/>
    </location>
</feature>
<organism evidence="7 8">
    <name type="scientific">Epibacterium ulvae</name>
    <dbReference type="NCBI Taxonomy" id="1156985"/>
    <lineage>
        <taxon>Bacteria</taxon>
        <taxon>Pseudomonadati</taxon>
        <taxon>Pseudomonadota</taxon>
        <taxon>Alphaproteobacteria</taxon>
        <taxon>Rhodobacterales</taxon>
        <taxon>Roseobacteraceae</taxon>
        <taxon>Epibacterium</taxon>
    </lineage>
</organism>
<sequence>MLAAAGLPLYIHLPRFASVHLGLELATLGGLLLLLRIIDLVQDPLLGWIADRFSTAHGWLALIASVGLAIGFPLVFSVAQGLGGLVFGLVVLFTAYSLGMVLIYARSTVLAGGADTVALTRMASYREAGLLFGVILAALAPDLLSQISAETDGYAVFGWVMVVICLLCALLCRPIWKEHPAKTDPLTWGALTKAKATGIVLLYLVNSLPVALTATLFLFFVEDHLHLPGQAGGFLVLFFLAAAISVPVWRRISDYLGIRKTLLIAMSLAIVSFAGAAGLSAGHGLAFAVICVASGAASGADLLLLPVMFSRALARQGLNAGLAFGIWSGAGKLALALAAFVALPLLDWAGFQPGRINDATGQRALVFAYAILPLFLKLLAIGLVLSLPKSETSS</sequence>
<proteinExistence type="inferred from homology"/>
<dbReference type="Gene3D" id="1.20.1250.20">
    <property type="entry name" value="MFS general substrate transporter like domains"/>
    <property type="match status" value="2"/>
</dbReference>
<feature type="transmembrane region" description="Helical" evidence="5">
    <location>
        <begin position="227"/>
        <end position="249"/>
    </location>
</feature>
<dbReference type="SUPFAM" id="SSF103473">
    <property type="entry name" value="MFS general substrate transporter"/>
    <property type="match status" value="1"/>
</dbReference>
<reference evidence="7 8" key="1">
    <citation type="submission" date="2016-10" db="EMBL/GenBank/DDBJ databases">
        <authorList>
            <person name="de Groot N.N."/>
        </authorList>
    </citation>
    <scope>NUCLEOTIDE SEQUENCE [LARGE SCALE GENOMIC DNA]</scope>
    <source>
        <strain evidence="7 8">U95</strain>
    </source>
</reference>
<dbReference type="AlphaFoldDB" id="A0A1G5R4Q9"/>
<evidence type="ECO:0000256" key="5">
    <source>
        <dbReference type="SAM" id="Phobius"/>
    </source>
</evidence>
<dbReference type="OrthoDB" id="181905at2"/>
<dbReference type="EMBL" id="FMWG01000008">
    <property type="protein sequence ID" value="SCZ69052.1"/>
    <property type="molecule type" value="Genomic_DNA"/>
</dbReference>
<dbReference type="Proteomes" id="UP000198767">
    <property type="component" value="Unassembled WGS sequence"/>
</dbReference>
<keyword evidence="3 5" id="KW-1133">Transmembrane helix</keyword>
<feature type="transmembrane region" description="Helical" evidence="5">
    <location>
        <begin position="366"/>
        <end position="387"/>
    </location>
</feature>
<dbReference type="InterPro" id="IPR020846">
    <property type="entry name" value="MFS_dom"/>
</dbReference>
<dbReference type="GO" id="GO:0008643">
    <property type="term" value="P:carbohydrate transport"/>
    <property type="evidence" value="ECO:0007669"/>
    <property type="project" value="InterPro"/>
</dbReference>
<dbReference type="STRING" id="1156985.SAMN04488118_108186"/>
<evidence type="ECO:0000313" key="7">
    <source>
        <dbReference type="EMBL" id="SCZ69052.1"/>
    </source>
</evidence>
<keyword evidence="2 5" id="KW-0812">Transmembrane</keyword>
<dbReference type="InterPro" id="IPR036259">
    <property type="entry name" value="MFS_trans_sf"/>
</dbReference>
<gene>
    <name evidence="7" type="ORF">SAMN04488118_108186</name>
</gene>
<feature type="transmembrane region" description="Helical" evidence="5">
    <location>
        <begin position="285"/>
        <end position="309"/>
    </location>
</feature>